<keyword evidence="7" id="KW-1185">Reference proteome</keyword>
<evidence type="ECO:0000256" key="1">
    <source>
        <dbReference type="ARBA" id="ARBA00004141"/>
    </source>
</evidence>
<dbReference type="AlphaFoldDB" id="A0A5J4KF65"/>
<name>A0A5J4KF65_9CHLR</name>
<evidence type="ECO:0000256" key="5">
    <source>
        <dbReference type="SAM" id="Phobius"/>
    </source>
</evidence>
<dbReference type="GO" id="GO:0016020">
    <property type="term" value="C:membrane"/>
    <property type="evidence" value="ECO:0007669"/>
    <property type="project" value="UniProtKB-SubCell"/>
</dbReference>
<dbReference type="Pfam" id="PF07681">
    <property type="entry name" value="DoxX"/>
    <property type="match status" value="1"/>
</dbReference>
<evidence type="ECO:0000256" key="4">
    <source>
        <dbReference type="ARBA" id="ARBA00023136"/>
    </source>
</evidence>
<reference evidence="6 7" key="1">
    <citation type="submission" date="2019-10" db="EMBL/GenBank/DDBJ databases">
        <title>Dictyobacter vulcani sp. nov., within the class Ktedonobacteria, isolated from soil of volcanic Mt. Zao.</title>
        <authorList>
            <person name="Zheng Y."/>
            <person name="Wang C.M."/>
            <person name="Sakai Y."/>
            <person name="Abe K."/>
            <person name="Yokota A."/>
            <person name="Yabe S."/>
        </authorList>
    </citation>
    <scope>NUCLEOTIDE SEQUENCE [LARGE SCALE GENOMIC DNA]</scope>
    <source>
        <strain evidence="6 7">W12</strain>
    </source>
</reference>
<dbReference type="Proteomes" id="UP000326912">
    <property type="component" value="Unassembled WGS sequence"/>
</dbReference>
<keyword evidence="3 5" id="KW-1133">Transmembrane helix</keyword>
<evidence type="ECO:0008006" key="8">
    <source>
        <dbReference type="Google" id="ProtNLM"/>
    </source>
</evidence>
<evidence type="ECO:0000256" key="2">
    <source>
        <dbReference type="ARBA" id="ARBA00022692"/>
    </source>
</evidence>
<keyword evidence="4 5" id="KW-0472">Membrane</keyword>
<comment type="subcellular location">
    <subcellularLocation>
        <location evidence="1">Membrane</location>
        <topology evidence="1">Multi-pass membrane protein</topology>
    </subcellularLocation>
</comment>
<protein>
    <recommendedName>
        <fullName evidence="8">DoxX family protein</fullName>
    </recommendedName>
</protein>
<dbReference type="InterPro" id="IPR032808">
    <property type="entry name" value="DoxX"/>
</dbReference>
<evidence type="ECO:0000313" key="6">
    <source>
        <dbReference type="EMBL" id="GER85925.1"/>
    </source>
</evidence>
<feature type="transmembrane region" description="Helical" evidence="5">
    <location>
        <begin position="14"/>
        <end position="32"/>
    </location>
</feature>
<comment type="caution">
    <text evidence="6">The sequence shown here is derived from an EMBL/GenBank/DDBJ whole genome shotgun (WGS) entry which is preliminary data.</text>
</comment>
<organism evidence="6 7">
    <name type="scientific">Dictyobacter vulcani</name>
    <dbReference type="NCBI Taxonomy" id="2607529"/>
    <lineage>
        <taxon>Bacteria</taxon>
        <taxon>Bacillati</taxon>
        <taxon>Chloroflexota</taxon>
        <taxon>Ktedonobacteria</taxon>
        <taxon>Ktedonobacterales</taxon>
        <taxon>Dictyobacteraceae</taxon>
        <taxon>Dictyobacter</taxon>
    </lineage>
</organism>
<proteinExistence type="predicted"/>
<evidence type="ECO:0000256" key="3">
    <source>
        <dbReference type="ARBA" id="ARBA00022989"/>
    </source>
</evidence>
<gene>
    <name evidence="6" type="ORF">KDW_00870</name>
</gene>
<sequence length="129" mass="13313">MAYENCEDTMFKTLGQLLLGSIFIVGGAGTFAEPGGRVKMVEAAGVPQARQATILNGVVMTAAGSTLAAGILPKLSATALLGSLTATTVVGHPFWKEENPASRANQQIQFLKNLSLIGGLLLVLAGKND</sequence>
<accession>A0A5J4KF65</accession>
<evidence type="ECO:0000313" key="7">
    <source>
        <dbReference type="Proteomes" id="UP000326912"/>
    </source>
</evidence>
<dbReference type="EMBL" id="BKZW01000001">
    <property type="protein sequence ID" value="GER85925.1"/>
    <property type="molecule type" value="Genomic_DNA"/>
</dbReference>
<keyword evidence="2 5" id="KW-0812">Transmembrane</keyword>